<evidence type="ECO:0000256" key="5">
    <source>
        <dbReference type="SAM" id="MobiDB-lite"/>
    </source>
</evidence>
<evidence type="ECO:0000313" key="8">
    <source>
        <dbReference type="Proteomes" id="UP000732399"/>
    </source>
</evidence>
<evidence type="ECO:0000313" key="7">
    <source>
        <dbReference type="EMBL" id="NJR77813.1"/>
    </source>
</evidence>
<dbReference type="EMBL" id="JAAVJH010000002">
    <property type="protein sequence ID" value="NJR77813.1"/>
    <property type="molecule type" value="Genomic_DNA"/>
</dbReference>
<evidence type="ECO:0000256" key="1">
    <source>
        <dbReference type="ARBA" id="ARBA00004442"/>
    </source>
</evidence>
<keyword evidence="2 4" id="KW-0472">Membrane</keyword>
<dbReference type="PROSITE" id="PS51123">
    <property type="entry name" value="OMPA_2"/>
    <property type="match status" value="1"/>
</dbReference>
<sequence>MRIAFVTAAGAAMLAGCGGGGSSPPTPAPTASATSAPAPAATRGIGTVSGLTGQTSALTGTISGFAVEKTDFGTRVALAADTLFDFDKATLTPAAEENLRRAADAVRGGGAGTVTINGYTDAKGEDVYNLDLSKRRAEAVAAWLRAQPGLGGRDYQAVGLGENDPVAPNEAADGSDDPAGRARNRRVTIDIPR</sequence>
<dbReference type="Proteomes" id="UP000732399">
    <property type="component" value="Unassembled WGS sequence"/>
</dbReference>
<evidence type="ECO:0000256" key="2">
    <source>
        <dbReference type="ARBA" id="ARBA00023136"/>
    </source>
</evidence>
<dbReference type="PANTHER" id="PTHR30329">
    <property type="entry name" value="STATOR ELEMENT OF FLAGELLAR MOTOR COMPLEX"/>
    <property type="match status" value="1"/>
</dbReference>
<dbReference type="RefSeq" id="WP_168133332.1">
    <property type="nucleotide sequence ID" value="NZ_JAAVJH010000002.1"/>
</dbReference>
<dbReference type="InterPro" id="IPR006665">
    <property type="entry name" value="OmpA-like"/>
</dbReference>
<protein>
    <submittedName>
        <fullName evidence="7">OmpA family protein</fullName>
    </submittedName>
</protein>
<dbReference type="CDD" id="cd07185">
    <property type="entry name" value="OmpA_C-like"/>
    <property type="match status" value="1"/>
</dbReference>
<dbReference type="PROSITE" id="PS51257">
    <property type="entry name" value="PROKAR_LIPOPROTEIN"/>
    <property type="match status" value="1"/>
</dbReference>
<comment type="subcellular location">
    <subcellularLocation>
        <location evidence="1">Cell outer membrane</location>
    </subcellularLocation>
</comment>
<gene>
    <name evidence="7" type="ORF">HBH26_04175</name>
</gene>
<dbReference type="Gene3D" id="3.30.1330.60">
    <property type="entry name" value="OmpA-like domain"/>
    <property type="match status" value="1"/>
</dbReference>
<evidence type="ECO:0000259" key="6">
    <source>
        <dbReference type="PROSITE" id="PS51123"/>
    </source>
</evidence>
<comment type="caution">
    <text evidence="7">The sequence shown here is derived from an EMBL/GenBank/DDBJ whole genome shotgun (WGS) entry which is preliminary data.</text>
</comment>
<feature type="domain" description="OmpA-like" evidence="6">
    <location>
        <begin position="71"/>
        <end position="193"/>
    </location>
</feature>
<keyword evidence="3" id="KW-0998">Cell outer membrane</keyword>
<feature type="region of interest" description="Disordered" evidence="5">
    <location>
        <begin position="155"/>
        <end position="193"/>
    </location>
</feature>
<reference evidence="7 8" key="1">
    <citation type="submission" date="2020-03" db="EMBL/GenBank/DDBJ databases">
        <authorList>
            <person name="Wang L."/>
            <person name="He N."/>
            <person name="Li Y."/>
            <person name="Fang Y."/>
            <person name="Zhang F."/>
        </authorList>
    </citation>
    <scope>NUCLEOTIDE SEQUENCE [LARGE SCALE GENOMIC DNA]</scope>
    <source>
        <strain evidence="7 8">36D10-4-7</strain>
    </source>
</reference>
<dbReference type="InterPro" id="IPR050330">
    <property type="entry name" value="Bact_OuterMem_StrucFunc"/>
</dbReference>
<organism evidence="7 8">
    <name type="scientific">Sphingomonas corticis</name>
    <dbReference type="NCBI Taxonomy" id="2722791"/>
    <lineage>
        <taxon>Bacteria</taxon>
        <taxon>Pseudomonadati</taxon>
        <taxon>Pseudomonadota</taxon>
        <taxon>Alphaproteobacteria</taxon>
        <taxon>Sphingomonadales</taxon>
        <taxon>Sphingomonadaceae</taxon>
        <taxon>Sphingomonas</taxon>
    </lineage>
</organism>
<evidence type="ECO:0000256" key="4">
    <source>
        <dbReference type="PROSITE-ProRule" id="PRU00473"/>
    </source>
</evidence>
<dbReference type="PANTHER" id="PTHR30329:SF21">
    <property type="entry name" value="LIPOPROTEIN YIAD-RELATED"/>
    <property type="match status" value="1"/>
</dbReference>
<accession>A0ABX1CLL5</accession>
<dbReference type="Pfam" id="PF00691">
    <property type="entry name" value="OmpA"/>
    <property type="match status" value="1"/>
</dbReference>
<dbReference type="PRINTS" id="PR01021">
    <property type="entry name" value="OMPADOMAIN"/>
</dbReference>
<feature type="region of interest" description="Disordered" evidence="5">
    <location>
        <begin position="18"/>
        <end position="47"/>
    </location>
</feature>
<proteinExistence type="predicted"/>
<evidence type="ECO:0000256" key="3">
    <source>
        <dbReference type="ARBA" id="ARBA00023237"/>
    </source>
</evidence>
<feature type="compositionally biased region" description="Low complexity" evidence="5">
    <location>
        <begin position="29"/>
        <end position="42"/>
    </location>
</feature>
<dbReference type="InterPro" id="IPR036737">
    <property type="entry name" value="OmpA-like_sf"/>
</dbReference>
<dbReference type="InterPro" id="IPR006664">
    <property type="entry name" value="OMP_bac"/>
</dbReference>
<dbReference type="SUPFAM" id="SSF103088">
    <property type="entry name" value="OmpA-like"/>
    <property type="match status" value="1"/>
</dbReference>
<name>A0ABX1CLL5_9SPHN</name>
<keyword evidence="8" id="KW-1185">Reference proteome</keyword>